<dbReference type="PANTHER" id="PTHR12526">
    <property type="entry name" value="GLYCOSYLTRANSFERASE"/>
    <property type="match status" value="1"/>
</dbReference>
<feature type="domain" description="Glycosyl transferase family 1" evidence="1">
    <location>
        <begin position="175"/>
        <end position="280"/>
    </location>
</feature>
<sequence>MNILIASHSACHQRQLFFYQELAKHFYNTIVIGPKQWGRLGLLNSTQEGFITRGLPVANENRLATFQFLGLESTLQLQLIPKIDLFLIQEEWWSRATTSLLATANRIGAKKVLFTWENIRIPNEKEIETINQADAIICGNNDAEQIIKDSGYRGFIYQIPQVGIDTDLFFPQSTEKSYDLVFCGRPVSEKGIDIIQRATKNHNWKLLIIANQPYRDLPAQLSQAKIFVTLPQDTSYWKEQSGGYSSLEALSCGIPVITTDCGAIPQYIPRRIATILKQDKDLEQYFITAVKKLLIAGKLDAIGARGRDYVIEHYSNQVIAKQTAEALEEL</sequence>
<dbReference type="AlphaFoldDB" id="A0A6M3JQM8"/>
<reference evidence="2" key="1">
    <citation type="submission" date="2020-03" db="EMBL/GenBank/DDBJ databases">
        <title>The deep terrestrial virosphere.</title>
        <authorList>
            <person name="Holmfeldt K."/>
            <person name="Nilsson E."/>
            <person name="Simone D."/>
            <person name="Lopez-Fernandez M."/>
            <person name="Wu X."/>
            <person name="de Brujin I."/>
            <person name="Lundin D."/>
            <person name="Andersson A."/>
            <person name="Bertilsson S."/>
            <person name="Dopson M."/>
        </authorList>
    </citation>
    <scope>NUCLEOTIDE SEQUENCE</scope>
    <source>
        <strain evidence="2">MM415A02758</strain>
    </source>
</reference>
<evidence type="ECO:0000313" key="2">
    <source>
        <dbReference type="EMBL" id="QJA72449.1"/>
    </source>
</evidence>
<proteinExistence type="predicted"/>
<protein>
    <submittedName>
        <fullName evidence="2">Putative glycosyltransferase</fullName>
    </submittedName>
</protein>
<dbReference type="GO" id="GO:0016757">
    <property type="term" value="F:glycosyltransferase activity"/>
    <property type="evidence" value="ECO:0007669"/>
    <property type="project" value="InterPro"/>
</dbReference>
<dbReference type="SUPFAM" id="SSF53756">
    <property type="entry name" value="UDP-Glycosyltransferase/glycogen phosphorylase"/>
    <property type="match status" value="1"/>
</dbReference>
<dbReference type="InterPro" id="IPR001296">
    <property type="entry name" value="Glyco_trans_1"/>
</dbReference>
<name>A0A6M3JQM8_9ZZZZ</name>
<keyword evidence="2" id="KW-0808">Transferase</keyword>
<dbReference type="EMBL" id="MT141951">
    <property type="protein sequence ID" value="QJA72449.1"/>
    <property type="molecule type" value="Genomic_DNA"/>
</dbReference>
<dbReference type="Gene3D" id="3.40.50.2000">
    <property type="entry name" value="Glycogen Phosphorylase B"/>
    <property type="match status" value="1"/>
</dbReference>
<dbReference type="PANTHER" id="PTHR12526:SF636">
    <property type="entry name" value="BLL3647 PROTEIN"/>
    <property type="match status" value="1"/>
</dbReference>
<accession>A0A6M3JQM8</accession>
<evidence type="ECO:0000259" key="1">
    <source>
        <dbReference type="Pfam" id="PF00534"/>
    </source>
</evidence>
<gene>
    <name evidence="2" type="ORF">MM415A02758_0010</name>
</gene>
<dbReference type="CDD" id="cd03801">
    <property type="entry name" value="GT4_PimA-like"/>
    <property type="match status" value="1"/>
</dbReference>
<dbReference type="Pfam" id="PF00534">
    <property type="entry name" value="Glycos_transf_1"/>
    <property type="match status" value="1"/>
</dbReference>
<organism evidence="2">
    <name type="scientific">viral metagenome</name>
    <dbReference type="NCBI Taxonomy" id="1070528"/>
    <lineage>
        <taxon>unclassified sequences</taxon>
        <taxon>metagenomes</taxon>
        <taxon>organismal metagenomes</taxon>
    </lineage>
</organism>